<dbReference type="Pfam" id="PF06266">
    <property type="entry name" value="HrpF"/>
    <property type="match status" value="1"/>
</dbReference>
<protein>
    <submittedName>
        <fullName evidence="1">Type III secretion protein</fullName>
    </submittedName>
</protein>
<gene>
    <name evidence="1" type="ORF">PSH88_19740</name>
</gene>
<keyword evidence="2" id="KW-1185">Reference proteome</keyword>
<organism evidence="1 2">
    <name type="scientific">Pseudomonas wuhanensis</name>
    <dbReference type="NCBI Taxonomy" id="2954098"/>
    <lineage>
        <taxon>Bacteria</taxon>
        <taxon>Pseudomonadati</taxon>
        <taxon>Pseudomonadota</taxon>
        <taxon>Gammaproteobacteria</taxon>
        <taxon>Pseudomonadales</taxon>
        <taxon>Pseudomonadaceae</taxon>
        <taxon>Pseudomonas</taxon>
    </lineage>
</organism>
<reference evidence="1 2" key="1">
    <citation type="submission" date="2023-02" db="EMBL/GenBank/DDBJ databases">
        <title>Evolution of Hrp T3SS in non-pathogenic Pseudomonas fluorescens.</title>
        <authorList>
            <person name="Liao K."/>
            <person name="Wei H."/>
            <person name="Gu Y."/>
        </authorList>
    </citation>
    <scope>NUCLEOTIDE SEQUENCE [LARGE SCALE GENOMIC DNA]</scope>
    <source>
        <strain evidence="1 2">FP607</strain>
    </source>
</reference>
<evidence type="ECO:0000313" key="1">
    <source>
        <dbReference type="EMBL" id="WLI16534.1"/>
    </source>
</evidence>
<evidence type="ECO:0000313" key="2">
    <source>
        <dbReference type="Proteomes" id="UP001230768"/>
    </source>
</evidence>
<name>A0ABY9GLB4_9PSED</name>
<dbReference type="EMBL" id="CP117430">
    <property type="protein sequence ID" value="WLI16534.1"/>
    <property type="molecule type" value="Genomic_DNA"/>
</dbReference>
<proteinExistence type="predicted"/>
<accession>A0ABY9GLB4</accession>
<dbReference type="RefSeq" id="WP_305422191.1">
    <property type="nucleotide sequence ID" value="NZ_CP117430.1"/>
</dbReference>
<dbReference type="InterPro" id="IPR009371">
    <property type="entry name" value="T3SS_HrpF"/>
</dbReference>
<dbReference type="Proteomes" id="UP001230768">
    <property type="component" value="Chromosome"/>
</dbReference>
<sequence>MLNFEHLRNSLDRSMNQANDDFDDAAAAASESGTIEDMQAFTEAARGVASASFVMTEAQRADNGITKAILDGIQ</sequence>